<evidence type="ECO:0000256" key="3">
    <source>
        <dbReference type="ARBA" id="ARBA00022475"/>
    </source>
</evidence>
<feature type="transmembrane region" description="Helical" evidence="8">
    <location>
        <begin position="198"/>
        <end position="219"/>
    </location>
</feature>
<reference evidence="10" key="1">
    <citation type="submission" date="2020-10" db="EMBL/GenBank/DDBJ databases">
        <authorList>
            <person name="Gilroy R."/>
        </authorList>
    </citation>
    <scope>NUCLEOTIDE SEQUENCE</scope>
    <source>
        <strain evidence="10">14700</strain>
    </source>
</reference>
<dbReference type="Proteomes" id="UP000810292">
    <property type="component" value="Unassembled WGS sequence"/>
</dbReference>
<comment type="caution">
    <text evidence="10">The sequence shown here is derived from an EMBL/GenBank/DDBJ whole genome shotgun (WGS) entry which is preliminary data.</text>
</comment>
<feature type="domain" description="ABC transmembrane type-1" evidence="9">
    <location>
        <begin position="343"/>
        <end position="531"/>
    </location>
</feature>
<feature type="transmembrane region" description="Helical" evidence="8">
    <location>
        <begin position="12"/>
        <end position="35"/>
    </location>
</feature>
<keyword evidence="2" id="KW-0813">Transport</keyword>
<evidence type="ECO:0000256" key="4">
    <source>
        <dbReference type="ARBA" id="ARBA00022519"/>
    </source>
</evidence>
<organism evidence="10 11">
    <name type="scientific">Candidatus Ornithospirochaeta stercoravium</name>
    <dbReference type="NCBI Taxonomy" id="2840897"/>
    <lineage>
        <taxon>Bacteria</taxon>
        <taxon>Pseudomonadati</taxon>
        <taxon>Spirochaetota</taxon>
        <taxon>Spirochaetia</taxon>
        <taxon>Spirochaetales</taxon>
        <taxon>Spirochaetaceae</taxon>
        <taxon>Spirochaetaceae incertae sedis</taxon>
        <taxon>Candidatus Ornithospirochaeta</taxon>
    </lineage>
</organism>
<dbReference type="InterPro" id="IPR000515">
    <property type="entry name" value="MetI-like"/>
</dbReference>
<proteinExistence type="predicted"/>
<evidence type="ECO:0000259" key="9">
    <source>
        <dbReference type="PROSITE" id="PS50928"/>
    </source>
</evidence>
<accession>A0A9D9NCR4</accession>
<keyword evidence="4" id="KW-0997">Cell inner membrane</keyword>
<evidence type="ECO:0000313" key="10">
    <source>
        <dbReference type="EMBL" id="MBO8468618.1"/>
    </source>
</evidence>
<dbReference type="SUPFAM" id="SSF161098">
    <property type="entry name" value="MetI-like"/>
    <property type="match status" value="2"/>
</dbReference>
<feature type="transmembrane region" description="Helical" evidence="8">
    <location>
        <begin position="91"/>
        <end position="114"/>
    </location>
</feature>
<feature type="transmembrane region" description="Helical" evidence="8">
    <location>
        <begin position="134"/>
        <end position="160"/>
    </location>
</feature>
<evidence type="ECO:0000256" key="5">
    <source>
        <dbReference type="ARBA" id="ARBA00022692"/>
    </source>
</evidence>
<keyword evidence="6 8" id="KW-1133">Transmembrane helix</keyword>
<keyword evidence="7 8" id="KW-0472">Membrane</keyword>
<comment type="subcellular location">
    <subcellularLocation>
        <location evidence="1">Cell inner membrane</location>
        <topology evidence="1">Multi-pass membrane protein</topology>
    </subcellularLocation>
</comment>
<dbReference type="CDD" id="cd06261">
    <property type="entry name" value="TM_PBP2"/>
    <property type="match status" value="2"/>
</dbReference>
<feature type="transmembrane region" description="Helical" evidence="8">
    <location>
        <begin position="247"/>
        <end position="266"/>
    </location>
</feature>
<feature type="domain" description="ABC transmembrane type-1" evidence="9">
    <location>
        <begin position="55"/>
        <end position="263"/>
    </location>
</feature>
<evidence type="ECO:0000256" key="2">
    <source>
        <dbReference type="ARBA" id="ARBA00022448"/>
    </source>
</evidence>
<feature type="transmembrane region" description="Helical" evidence="8">
    <location>
        <begin position="287"/>
        <end position="313"/>
    </location>
</feature>
<evidence type="ECO:0000256" key="6">
    <source>
        <dbReference type="ARBA" id="ARBA00022989"/>
    </source>
</evidence>
<evidence type="ECO:0000313" key="11">
    <source>
        <dbReference type="Proteomes" id="UP000810292"/>
    </source>
</evidence>
<evidence type="ECO:0000256" key="8">
    <source>
        <dbReference type="SAM" id="Phobius"/>
    </source>
</evidence>
<dbReference type="PANTHER" id="PTHR43357">
    <property type="entry name" value="INNER MEMBRANE ABC TRANSPORTER PERMEASE PROTEIN YDCV"/>
    <property type="match status" value="1"/>
</dbReference>
<gene>
    <name evidence="10" type="ORF">IAA72_02385</name>
</gene>
<evidence type="ECO:0000256" key="1">
    <source>
        <dbReference type="ARBA" id="ARBA00004429"/>
    </source>
</evidence>
<reference evidence="10" key="2">
    <citation type="journal article" date="2021" name="PeerJ">
        <title>Extensive microbial diversity within the chicken gut microbiome revealed by metagenomics and culture.</title>
        <authorList>
            <person name="Gilroy R."/>
            <person name="Ravi A."/>
            <person name="Getino M."/>
            <person name="Pursley I."/>
            <person name="Horton D.L."/>
            <person name="Alikhan N.F."/>
            <person name="Baker D."/>
            <person name="Gharbi K."/>
            <person name="Hall N."/>
            <person name="Watson M."/>
            <person name="Adriaenssens E.M."/>
            <person name="Foster-Nyarko E."/>
            <person name="Jarju S."/>
            <person name="Secka A."/>
            <person name="Antonio M."/>
            <person name="Oren A."/>
            <person name="Chaudhuri R.R."/>
            <person name="La Ragione R."/>
            <person name="Hildebrand F."/>
            <person name="Pallen M.J."/>
        </authorList>
    </citation>
    <scope>NUCLEOTIDE SEQUENCE</scope>
    <source>
        <strain evidence="10">14700</strain>
    </source>
</reference>
<name>A0A9D9NCR4_9SPIO</name>
<dbReference type="Gene3D" id="1.10.3720.10">
    <property type="entry name" value="MetI-like"/>
    <property type="match status" value="2"/>
</dbReference>
<protein>
    <submittedName>
        <fullName evidence="10">Iron ABC transporter permease</fullName>
    </submittedName>
</protein>
<dbReference type="PANTHER" id="PTHR43357:SF4">
    <property type="entry name" value="INNER MEMBRANE ABC TRANSPORTER PERMEASE PROTEIN YDCV"/>
    <property type="match status" value="1"/>
</dbReference>
<feature type="transmembrane region" description="Helical" evidence="8">
    <location>
        <begin position="374"/>
        <end position="402"/>
    </location>
</feature>
<dbReference type="EMBL" id="JADIMF010000036">
    <property type="protein sequence ID" value="MBO8468618.1"/>
    <property type="molecule type" value="Genomic_DNA"/>
</dbReference>
<dbReference type="GO" id="GO:0005886">
    <property type="term" value="C:plasma membrane"/>
    <property type="evidence" value="ECO:0007669"/>
    <property type="project" value="UniProtKB-SubCell"/>
</dbReference>
<feature type="transmembrane region" description="Helical" evidence="8">
    <location>
        <begin position="408"/>
        <end position="427"/>
    </location>
</feature>
<feature type="transmembrane region" description="Helical" evidence="8">
    <location>
        <begin position="55"/>
        <end position="79"/>
    </location>
</feature>
<sequence length="540" mass="58767">MREQNAYYTLRSLPGVLILSLLFLLPMAVVFSYAFSNGGNALMEAVEDGYTYRLLSFTLTESFLSAFISVIVALPFAYLFSKYSFPGRSAILTLSALSFTIPTILVVLGFVIWYGNNGILNSLLMNLTGKNYAVIEVLYSFKAIILSHVYLNFPIAFLLITEAWTASSDTAEKASYTLGKGRMRTFISVTLPMIRGSIISAFILIFLFCFSSFAIIMVLGGNPQYSTLETEIYRRARVSGNIPEASALSLLAFFITGAILLISSYGRTKKKTERKSRVLLKAKGRNLLVMCLASLLILLFLIPPILSIVYRAFYTKAGTFTLRAWEEITGRGFGLISTAMEGIIASFLIAFLSSLAAVLLSASMALLSARKNSVILPFLASLPMAAGSVTLGLGFSLLAAYIPHTSPIVSYALVFFAHLIIVLPFSIRTMTPGARTIAPSLSLSAYTLGASMTKTLRKVEMPLLRPYMRKAFAFSFALSLGEVNATLTLSDGHITTLPILIYRLISSYDYQGAAALGTILLLEALIVFAIGEKGGRNAVS</sequence>
<keyword evidence="5 8" id="KW-0812">Transmembrane</keyword>
<dbReference type="InterPro" id="IPR035906">
    <property type="entry name" value="MetI-like_sf"/>
</dbReference>
<keyword evidence="3" id="KW-1003">Cell membrane</keyword>
<evidence type="ECO:0000256" key="7">
    <source>
        <dbReference type="ARBA" id="ARBA00023136"/>
    </source>
</evidence>
<dbReference type="AlphaFoldDB" id="A0A9D9NCR4"/>
<dbReference type="GO" id="GO:0055085">
    <property type="term" value="P:transmembrane transport"/>
    <property type="evidence" value="ECO:0007669"/>
    <property type="project" value="InterPro"/>
</dbReference>
<feature type="transmembrane region" description="Helical" evidence="8">
    <location>
        <begin position="510"/>
        <end position="530"/>
    </location>
</feature>
<dbReference type="PROSITE" id="PS50928">
    <property type="entry name" value="ABC_TM1"/>
    <property type="match status" value="2"/>
</dbReference>
<feature type="transmembrane region" description="Helical" evidence="8">
    <location>
        <begin position="343"/>
        <end position="367"/>
    </location>
</feature>